<dbReference type="STRING" id="349521.HCH_05517"/>
<dbReference type="AlphaFoldDB" id="Q2SAZ5"/>
<organism evidence="1 2">
    <name type="scientific">Hahella chejuensis (strain KCTC 2396)</name>
    <dbReference type="NCBI Taxonomy" id="349521"/>
    <lineage>
        <taxon>Bacteria</taxon>
        <taxon>Pseudomonadati</taxon>
        <taxon>Pseudomonadota</taxon>
        <taxon>Gammaproteobacteria</taxon>
        <taxon>Oceanospirillales</taxon>
        <taxon>Hahellaceae</taxon>
        <taxon>Hahella</taxon>
    </lineage>
</organism>
<name>Q2SAZ5_HAHCH</name>
<evidence type="ECO:0000313" key="2">
    <source>
        <dbReference type="Proteomes" id="UP000000238"/>
    </source>
</evidence>
<proteinExistence type="predicted"/>
<accession>Q2SAZ5</accession>
<protein>
    <submittedName>
        <fullName evidence="1">Uncharacterized protein</fullName>
    </submittedName>
</protein>
<evidence type="ECO:0000313" key="1">
    <source>
        <dbReference type="EMBL" id="ABC32179.1"/>
    </source>
</evidence>
<gene>
    <name evidence="1" type="ordered locus">HCH_05517</name>
</gene>
<dbReference type="HOGENOM" id="CLU_3396818_0_0_6"/>
<sequence length="31" mass="3761">MSETCRPAWDWTSFRLAAQEFWRNIFNVNIA</sequence>
<dbReference type="EMBL" id="CP000155">
    <property type="protein sequence ID" value="ABC32179.1"/>
    <property type="molecule type" value="Genomic_DNA"/>
</dbReference>
<dbReference type="KEGG" id="hch:HCH_05517"/>
<reference evidence="1 2" key="1">
    <citation type="journal article" date="2005" name="Nucleic Acids Res.">
        <title>Genomic blueprint of Hahella chejuensis, a marine microbe producing an algicidal agent.</title>
        <authorList>
            <person name="Jeong H."/>
            <person name="Yim J.H."/>
            <person name="Lee C."/>
            <person name="Choi S.-H."/>
            <person name="Park Y.K."/>
            <person name="Yoon S.H."/>
            <person name="Hur C.-G."/>
            <person name="Kang H.-Y."/>
            <person name="Kim D."/>
            <person name="Lee H.H."/>
            <person name="Park K.H."/>
            <person name="Park S.-H."/>
            <person name="Park H.-S."/>
            <person name="Lee H.K."/>
            <person name="Oh T.K."/>
            <person name="Kim J.F."/>
        </authorList>
    </citation>
    <scope>NUCLEOTIDE SEQUENCE [LARGE SCALE GENOMIC DNA]</scope>
    <source>
        <strain evidence="1 2">KCTC 2396</strain>
    </source>
</reference>
<keyword evidence="2" id="KW-1185">Reference proteome</keyword>
<dbReference type="Proteomes" id="UP000000238">
    <property type="component" value="Chromosome"/>
</dbReference>